<dbReference type="InterPro" id="IPR014255">
    <property type="entry name" value="Spore_coat_CotS"/>
</dbReference>
<reference evidence="3" key="1">
    <citation type="journal article" date="2023" name="Int. J. Syst. Evol. Microbiol.">
        <title>Collibacillus ludicampi gen. nov., sp. nov., a new soil bacterium of the family Alicyclobacillaceae.</title>
        <authorList>
            <person name="Jojima T."/>
            <person name="Ioku Y."/>
            <person name="Fukuta Y."/>
            <person name="Shirasaka N."/>
            <person name="Matsumura Y."/>
            <person name="Mori M."/>
        </authorList>
    </citation>
    <scope>NUCLEOTIDE SEQUENCE</scope>
    <source>
        <strain evidence="3">TP075</strain>
    </source>
</reference>
<proteinExistence type="predicted"/>
<feature type="domain" description="Aminoglycoside phosphotransferase" evidence="2">
    <location>
        <begin position="186"/>
        <end position="394"/>
    </location>
</feature>
<dbReference type="InterPro" id="IPR002575">
    <property type="entry name" value="Aminoglycoside_PTrfase"/>
</dbReference>
<dbReference type="InterPro" id="IPR047175">
    <property type="entry name" value="CotS-like"/>
</dbReference>
<feature type="compositionally biased region" description="Basic residues" evidence="1">
    <location>
        <begin position="74"/>
        <end position="99"/>
    </location>
</feature>
<dbReference type="RefSeq" id="WP_282199976.1">
    <property type="nucleotide sequence ID" value="NZ_BOQE01000001.1"/>
</dbReference>
<dbReference type="PANTHER" id="PTHR39179">
    <property type="entry name" value="SPORE COAT PROTEIN I"/>
    <property type="match status" value="1"/>
</dbReference>
<sequence>MANKGQIPDWLKQLWKELTTPPHFVPQPNKKNANKEKSDTHSSHEKRKKEEHVEDDDDRPSWWSSWSISPVIEKRKKAKTKARVANTRKKKGKSVKRTNKTPSYSVHPNLQSTQRNIASHHDPLYTQSESLWVNVPQERREIEDVFIRQGYHPQVIERYPFSVYKAEPFGSIIRLQTSDGWKAIKRTHLPPERIEFMDQAVRHVMKRGFTRIAPFALTKKKTPYAIAGGNVYYMSDWVTGQDCDFTSMVHLAEAAQTLAHFHLASIGFEPSAMIPPTSFHILEMFQQRSKDLAAFKKKIRIKSKLDAMDKFFLEHIDEYQKQAQKAILIVSDPSVKNFLSRDAKNPGLCHLDVTPRNLIYNTKHHVHLIDLDFMTFAPRALDIAHLMRRSMQKTGWAREVSLVCLVNVNSVKKISRDEYLLIYALLTFPHRFWHIAYAHYTLQANGHSLGYLQQLHALEEKKRAFLQTFEQQVQRYID</sequence>
<dbReference type="Gene3D" id="3.90.1200.10">
    <property type="match status" value="1"/>
</dbReference>
<gene>
    <name evidence="3" type="ORF">DNHGIG_24910</name>
</gene>
<organism evidence="3 4">
    <name type="scientific">Collibacillus ludicampi</name>
    <dbReference type="NCBI Taxonomy" id="2771369"/>
    <lineage>
        <taxon>Bacteria</taxon>
        <taxon>Bacillati</taxon>
        <taxon>Bacillota</taxon>
        <taxon>Bacilli</taxon>
        <taxon>Bacillales</taxon>
        <taxon>Alicyclobacillaceae</taxon>
        <taxon>Collibacillus</taxon>
    </lineage>
</organism>
<dbReference type="NCBIfam" id="TIGR02906">
    <property type="entry name" value="spore_CotS"/>
    <property type="match status" value="1"/>
</dbReference>
<feature type="compositionally biased region" description="Basic and acidic residues" evidence="1">
    <location>
        <begin position="33"/>
        <end position="52"/>
    </location>
</feature>
<keyword evidence="4" id="KW-1185">Reference proteome</keyword>
<dbReference type="Proteomes" id="UP001057291">
    <property type="component" value="Unassembled WGS sequence"/>
</dbReference>
<comment type="caution">
    <text evidence="3">The sequence shown here is derived from an EMBL/GenBank/DDBJ whole genome shotgun (WGS) entry which is preliminary data.</text>
</comment>
<evidence type="ECO:0000256" key="1">
    <source>
        <dbReference type="SAM" id="MobiDB-lite"/>
    </source>
</evidence>
<dbReference type="PANTHER" id="PTHR39179:SF1">
    <property type="entry name" value="SPORE COAT PROTEIN I"/>
    <property type="match status" value="1"/>
</dbReference>
<dbReference type="EMBL" id="BOQE01000001">
    <property type="protein sequence ID" value="GIM46942.1"/>
    <property type="molecule type" value="Genomic_DNA"/>
</dbReference>
<feature type="region of interest" description="Disordered" evidence="1">
    <location>
        <begin position="74"/>
        <end position="108"/>
    </location>
</feature>
<dbReference type="AlphaFoldDB" id="A0AAV4LGL3"/>
<dbReference type="SUPFAM" id="SSF56112">
    <property type="entry name" value="Protein kinase-like (PK-like)"/>
    <property type="match status" value="1"/>
</dbReference>
<dbReference type="Gene3D" id="3.30.200.20">
    <property type="entry name" value="Phosphorylase Kinase, domain 1"/>
    <property type="match status" value="1"/>
</dbReference>
<dbReference type="InterPro" id="IPR011009">
    <property type="entry name" value="Kinase-like_dom_sf"/>
</dbReference>
<evidence type="ECO:0000259" key="2">
    <source>
        <dbReference type="Pfam" id="PF01636"/>
    </source>
</evidence>
<name>A0AAV4LGL3_9BACL</name>
<evidence type="ECO:0000313" key="4">
    <source>
        <dbReference type="Proteomes" id="UP001057291"/>
    </source>
</evidence>
<dbReference type="GO" id="GO:0042601">
    <property type="term" value="C:endospore-forming forespore"/>
    <property type="evidence" value="ECO:0007669"/>
    <property type="project" value="TreeGrafter"/>
</dbReference>
<dbReference type="Pfam" id="PF01636">
    <property type="entry name" value="APH"/>
    <property type="match status" value="1"/>
</dbReference>
<feature type="region of interest" description="Disordered" evidence="1">
    <location>
        <begin position="18"/>
        <end position="62"/>
    </location>
</feature>
<evidence type="ECO:0000313" key="3">
    <source>
        <dbReference type="EMBL" id="GIM46942.1"/>
    </source>
</evidence>
<protein>
    <recommendedName>
        <fullName evidence="2">Aminoglycoside phosphotransferase domain-containing protein</fullName>
    </recommendedName>
</protein>
<accession>A0AAV4LGL3</accession>